<dbReference type="InterPro" id="IPR037522">
    <property type="entry name" value="HD_GYP_dom"/>
</dbReference>
<reference evidence="2" key="1">
    <citation type="submission" date="2022-12" db="EMBL/GenBank/DDBJ databases">
        <authorList>
            <person name="Bing R.G."/>
            <person name="Willard D.J."/>
            <person name="Manesh M.J.H."/>
            <person name="Laemthong T."/>
            <person name="Crosby J.R."/>
            <person name="Kelly R.M."/>
        </authorList>
    </citation>
    <scope>NUCLEOTIDE SEQUENCE</scope>
    <source>
        <strain evidence="2">DSM 8990</strain>
    </source>
</reference>
<dbReference type="Pfam" id="PF13487">
    <property type="entry name" value="HD_5"/>
    <property type="match status" value="2"/>
</dbReference>
<dbReference type="InterPro" id="IPR003607">
    <property type="entry name" value="HD/PDEase_dom"/>
</dbReference>
<keyword evidence="3" id="KW-1185">Reference proteome</keyword>
<dbReference type="PANTHER" id="PTHR43155">
    <property type="entry name" value="CYCLIC DI-GMP PHOSPHODIESTERASE PA4108-RELATED"/>
    <property type="match status" value="1"/>
</dbReference>
<evidence type="ECO:0000313" key="3">
    <source>
        <dbReference type="Proteomes" id="UP001164909"/>
    </source>
</evidence>
<sequence>MKIGVGNLLAAISHLIDIAQGRKEHAPKVTYISLQIANQLNLKKTDTKKIFYASFFHDIGITVAGSGFYSAHTDIELAKNHCILGYEFVRKLPIDQDVAEFIKYHHDFYDGSGAFGQDHSSIPLASQIINIADQIDIRFDWTKAYYLQFEDLKNWLLKNKGVLFNPVLVEAFLEIAEKDKFWLDLYNPQLRDIVLELSYEEEVYFDTQNMLKFSEAIALLIDNKSKFTHLHSQGLSNIVFNIAQILDLDFDTANKLRIAGYLHDLGKMIIPNEILDKPDKLTKEEFYIVKSHPYYTKLILSKIPAFKGEISEWAGNHHERVNGSGYPEKLGINQLSLFDRIVGICDVYQALTEDRPYRKGLPQKEAFSIISDMVNNGLFLKEEFELLKRAVG</sequence>
<protein>
    <submittedName>
        <fullName evidence="2">HD domain-containing protein</fullName>
    </submittedName>
</protein>
<gene>
    <name evidence="2" type="ORF">OTK00_000858</name>
</gene>
<dbReference type="InterPro" id="IPR006675">
    <property type="entry name" value="HDIG_dom"/>
</dbReference>
<evidence type="ECO:0000259" key="1">
    <source>
        <dbReference type="PROSITE" id="PS51832"/>
    </source>
</evidence>
<accession>A0ABY7BP89</accession>
<dbReference type="NCBIfam" id="TIGR00277">
    <property type="entry name" value="HDIG"/>
    <property type="match status" value="1"/>
</dbReference>
<dbReference type="SUPFAM" id="SSF109604">
    <property type="entry name" value="HD-domain/PDEase-like"/>
    <property type="match status" value="2"/>
</dbReference>
<dbReference type="CDD" id="cd00077">
    <property type="entry name" value="HDc"/>
    <property type="match status" value="2"/>
</dbReference>
<dbReference type="RefSeq" id="WP_045169205.1">
    <property type="nucleotide sequence ID" value="NZ_CP113865.1"/>
</dbReference>
<organism evidence="2 3">
    <name type="scientific">Caldicellulosiruptor morganii</name>
    <dbReference type="NCBI Taxonomy" id="1387555"/>
    <lineage>
        <taxon>Bacteria</taxon>
        <taxon>Bacillati</taxon>
        <taxon>Bacillota</taxon>
        <taxon>Bacillota incertae sedis</taxon>
        <taxon>Caldicellulosiruptorales</taxon>
        <taxon>Caldicellulosiruptoraceae</taxon>
        <taxon>Caldicellulosiruptor</taxon>
    </lineage>
</organism>
<evidence type="ECO:0000313" key="2">
    <source>
        <dbReference type="EMBL" id="WAM34639.1"/>
    </source>
</evidence>
<dbReference type="PANTHER" id="PTHR43155:SF1">
    <property type="entry name" value="3'3'-CGAMP-SPECIFIC PHOSPHODIESTERASE 1"/>
    <property type="match status" value="1"/>
</dbReference>
<dbReference type="PROSITE" id="PS51832">
    <property type="entry name" value="HD_GYP"/>
    <property type="match status" value="1"/>
</dbReference>
<feature type="domain" description="HD-GYP" evidence="1">
    <location>
        <begin position="206"/>
        <end position="392"/>
    </location>
</feature>
<dbReference type="Gene3D" id="1.10.3210.10">
    <property type="entry name" value="Hypothetical protein af1432"/>
    <property type="match status" value="2"/>
</dbReference>
<name>A0ABY7BP89_9FIRM</name>
<dbReference type="EMBL" id="CP113865">
    <property type="protein sequence ID" value="WAM34639.1"/>
    <property type="molecule type" value="Genomic_DNA"/>
</dbReference>
<dbReference type="SMART" id="SM00471">
    <property type="entry name" value="HDc"/>
    <property type="match status" value="2"/>
</dbReference>
<dbReference type="Proteomes" id="UP001164909">
    <property type="component" value="Chromosome"/>
</dbReference>
<proteinExistence type="predicted"/>